<feature type="region of interest" description="Disordered" evidence="1">
    <location>
        <begin position="164"/>
        <end position="286"/>
    </location>
</feature>
<feature type="compositionally biased region" description="Basic and acidic residues" evidence="1">
    <location>
        <begin position="164"/>
        <end position="174"/>
    </location>
</feature>
<evidence type="ECO:0000313" key="2">
    <source>
        <dbReference type="EMBL" id="CCC92563.1"/>
    </source>
</evidence>
<protein>
    <submittedName>
        <fullName evidence="2">Uncharacterized protein TCIL3000_8_7930</fullName>
    </submittedName>
</protein>
<dbReference type="EMBL" id="HE575321">
    <property type="protein sequence ID" value="CCC92563.1"/>
    <property type="molecule type" value="Genomic_DNA"/>
</dbReference>
<sequence length="286" mass="31391">MVRERLCTQENTEGSSTIGFFSDDISLKQLSPITPIASTKHSISGISPPMKSPELASGSSVGDLCVKLDFSRGESPTDDGEADAFSPTAKPPFTEEEILEELEELRCRSKQTSGPFNRRMLPLLARSHLRKKWGPSAERYAEWLVMPNGEVAPSFRPELEAIRERRERSAESHGRQPPHHYAIPPQLPPPQQQPQSPTHAIDVRPILRKHHTKQGHGQVSQPRREASPKAVAGEVSLRGCTGENEVQKVSSDKKIPDSPSSPQTPQLLSPLRGAGRGGTVRTDASQ</sequence>
<feature type="compositionally biased region" description="Low complexity" evidence="1">
    <location>
        <begin position="257"/>
        <end position="271"/>
    </location>
</feature>
<organism evidence="2">
    <name type="scientific">Trypanosoma congolense (strain IL3000)</name>
    <dbReference type="NCBI Taxonomy" id="1068625"/>
    <lineage>
        <taxon>Eukaryota</taxon>
        <taxon>Discoba</taxon>
        <taxon>Euglenozoa</taxon>
        <taxon>Kinetoplastea</taxon>
        <taxon>Metakinetoplastina</taxon>
        <taxon>Trypanosomatida</taxon>
        <taxon>Trypanosomatidae</taxon>
        <taxon>Trypanosoma</taxon>
        <taxon>Nannomonas</taxon>
    </lineage>
</organism>
<dbReference type="AlphaFoldDB" id="G0UT50"/>
<evidence type="ECO:0000256" key="1">
    <source>
        <dbReference type="SAM" id="MobiDB-lite"/>
    </source>
</evidence>
<gene>
    <name evidence="2" type="ORF">TCIL3000_8_7930</name>
</gene>
<accession>G0UT50</accession>
<name>G0UT50_TRYCI</name>
<dbReference type="VEuPathDB" id="TriTrypDB:TcIL3000_8_7930"/>
<reference evidence="2" key="1">
    <citation type="journal article" date="2012" name="Proc. Natl. Acad. Sci. U.S.A.">
        <title>Antigenic diversity is generated by distinct evolutionary mechanisms in African trypanosome species.</title>
        <authorList>
            <person name="Jackson A.P."/>
            <person name="Berry A."/>
            <person name="Aslett M."/>
            <person name="Allison H.C."/>
            <person name="Burton P."/>
            <person name="Vavrova-Anderson J."/>
            <person name="Brown R."/>
            <person name="Browne H."/>
            <person name="Corton N."/>
            <person name="Hauser H."/>
            <person name="Gamble J."/>
            <person name="Gilderthorp R."/>
            <person name="Marcello L."/>
            <person name="McQuillan J."/>
            <person name="Otto T.D."/>
            <person name="Quail M.A."/>
            <person name="Sanders M.J."/>
            <person name="van Tonder A."/>
            <person name="Ginger M.L."/>
            <person name="Field M.C."/>
            <person name="Barry J.D."/>
            <person name="Hertz-Fowler C."/>
            <person name="Berriman M."/>
        </authorList>
    </citation>
    <scope>NUCLEOTIDE SEQUENCE</scope>
    <source>
        <strain evidence="2">IL3000</strain>
    </source>
</reference>
<proteinExistence type="predicted"/>
<feature type="region of interest" description="Disordered" evidence="1">
    <location>
        <begin position="39"/>
        <end position="58"/>
    </location>
</feature>